<comment type="caution">
    <text evidence="7">The sequence shown here is derived from an EMBL/GenBank/DDBJ whole genome shotgun (WGS) entry which is preliminary data.</text>
</comment>
<dbReference type="Pfam" id="PF01547">
    <property type="entry name" value="SBP_bac_1"/>
    <property type="match status" value="1"/>
</dbReference>
<keyword evidence="3" id="KW-0472">Membrane</keyword>
<evidence type="ECO:0000256" key="2">
    <source>
        <dbReference type="ARBA" id="ARBA00022729"/>
    </source>
</evidence>
<dbReference type="CDD" id="cd13585">
    <property type="entry name" value="PBP2_TMBP_like"/>
    <property type="match status" value="1"/>
</dbReference>
<evidence type="ECO:0000256" key="3">
    <source>
        <dbReference type="ARBA" id="ARBA00023136"/>
    </source>
</evidence>
<sequence length="437" mass="49194">MFRRTINWMMATVLLVSLGFTVYAKPAEKRVTISYWGVNITPEREQVIREDVIKPFEAKYPNIKVNFLGLPGNAKDYNQKLDMALAAGTPPDIGHIITESTYIAKGDLVPLDSYLKKSGLKGKYSKDVLNNLKNLDVKKHRLYGLPISGGPGWIVWARSDWFKEAGLKIPESWDEFFSSVKRLNDRTNGRYGLSIRGGNGSALFIEYLMYSYSGITEFFTKKGKCTVNDPKHVEFVEKYLSLYNGVTPEDDITKNWVELAATFQSGKAATIIHNLGSAASHEKAFGSDLSKFQAFFLKSQKGYLNLPAPNPSGLVMFKLSKNKDAAWKFMEFMASKEQASAWAKILGEIPVNQDCVHESWLQEKPYMKVGVAGFTGARTHFYAAPYYLPEYSTIRSGVVEPEIQAVMLKKLTAKEMLDDWAKRLEKAKADFDAAMKK</sequence>
<evidence type="ECO:0000256" key="1">
    <source>
        <dbReference type="ARBA" id="ARBA00022475"/>
    </source>
</evidence>
<keyword evidence="4" id="KW-0564">Palmitate</keyword>
<evidence type="ECO:0000256" key="4">
    <source>
        <dbReference type="ARBA" id="ARBA00023139"/>
    </source>
</evidence>
<evidence type="ECO:0000256" key="5">
    <source>
        <dbReference type="ARBA" id="ARBA00023288"/>
    </source>
</evidence>
<dbReference type="SUPFAM" id="SSF53850">
    <property type="entry name" value="Periplasmic binding protein-like II"/>
    <property type="match status" value="1"/>
</dbReference>
<dbReference type="AlphaFoldDB" id="A0A4R1RU41"/>
<evidence type="ECO:0000256" key="6">
    <source>
        <dbReference type="SAM" id="Coils"/>
    </source>
</evidence>
<keyword evidence="5" id="KW-0449">Lipoprotein</keyword>
<dbReference type="Proteomes" id="UP000295008">
    <property type="component" value="Unassembled WGS sequence"/>
</dbReference>
<organism evidence="7 8">
    <name type="scientific">Hydrogenispora ethanolica</name>
    <dbReference type="NCBI Taxonomy" id="1082276"/>
    <lineage>
        <taxon>Bacteria</taxon>
        <taxon>Bacillati</taxon>
        <taxon>Bacillota</taxon>
        <taxon>Hydrogenispora</taxon>
    </lineage>
</organism>
<dbReference type="InterPro" id="IPR006059">
    <property type="entry name" value="SBP"/>
</dbReference>
<gene>
    <name evidence="7" type="ORF">EDC14_101064</name>
</gene>
<evidence type="ECO:0000313" key="7">
    <source>
        <dbReference type="EMBL" id="TCL70075.1"/>
    </source>
</evidence>
<feature type="coiled-coil region" evidence="6">
    <location>
        <begin position="410"/>
        <end position="437"/>
    </location>
</feature>
<keyword evidence="6" id="KW-0175">Coiled coil</keyword>
<proteinExistence type="predicted"/>
<name>A0A4R1RU41_HYDET</name>
<dbReference type="InterPro" id="IPR050490">
    <property type="entry name" value="Bact_solute-bd_prot1"/>
</dbReference>
<dbReference type="PANTHER" id="PTHR43649:SF33">
    <property type="entry name" value="POLYGALACTURONAN_RHAMNOGALACTURONAN-BINDING PROTEIN YTCQ"/>
    <property type="match status" value="1"/>
</dbReference>
<dbReference type="RefSeq" id="WP_132014161.1">
    <property type="nucleotide sequence ID" value="NZ_SLUN01000010.1"/>
</dbReference>
<evidence type="ECO:0000313" key="8">
    <source>
        <dbReference type="Proteomes" id="UP000295008"/>
    </source>
</evidence>
<keyword evidence="8" id="KW-1185">Reference proteome</keyword>
<dbReference type="OrthoDB" id="9808332at2"/>
<reference evidence="7 8" key="1">
    <citation type="submission" date="2019-03" db="EMBL/GenBank/DDBJ databases">
        <title>Genomic Encyclopedia of Type Strains, Phase IV (KMG-IV): sequencing the most valuable type-strain genomes for metagenomic binning, comparative biology and taxonomic classification.</title>
        <authorList>
            <person name="Goeker M."/>
        </authorList>
    </citation>
    <scope>NUCLEOTIDE SEQUENCE [LARGE SCALE GENOMIC DNA]</scope>
    <source>
        <strain evidence="7 8">LX-B</strain>
    </source>
</reference>
<keyword evidence="1" id="KW-1003">Cell membrane</keyword>
<accession>A0A4R1RU41</accession>
<protein>
    <submittedName>
        <fullName evidence="7">Carbohydrate ABC transporter substrate-binding protein (CUT1 family)</fullName>
    </submittedName>
</protein>
<dbReference type="PANTHER" id="PTHR43649">
    <property type="entry name" value="ARABINOSE-BINDING PROTEIN-RELATED"/>
    <property type="match status" value="1"/>
</dbReference>
<dbReference type="EMBL" id="SLUN01000010">
    <property type="protein sequence ID" value="TCL70075.1"/>
    <property type="molecule type" value="Genomic_DNA"/>
</dbReference>
<keyword evidence="2" id="KW-0732">Signal</keyword>
<dbReference type="Gene3D" id="3.40.190.10">
    <property type="entry name" value="Periplasmic binding protein-like II"/>
    <property type="match status" value="1"/>
</dbReference>